<dbReference type="Pfam" id="PF13181">
    <property type="entry name" value="TPR_8"/>
    <property type="match status" value="1"/>
</dbReference>
<accession>X6P6Z4</accession>
<dbReference type="PANTHER" id="PTHR45641">
    <property type="entry name" value="TETRATRICOPEPTIDE REPEAT PROTEIN (AFU_ORTHOLOGUE AFUA_6G03870)"/>
    <property type="match status" value="1"/>
</dbReference>
<dbReference type="AlphaFoldDB" id="X6P6Z4"/>
<evidence type="ECO:0000256" key="3">
    <source>
        <dbReference type="PROSITE-ProRule" id="PRU00339"/>
    </source>
</evidence>
<dbReference type="InterPro" id="IPR019734">
    <property type="entry name" value="TPR_rpt"/>
</dbReference>
<dbReference type="PROSITE" id="PS50293">
    <property type="entry name" value="TPR_REGION"/>
    <property type="match status" value="6"/>
</dbReference>
<evidence type="ECO:0000256" key="1">
    <source>
        <dbReference type="ARBA" id="ARBA00022737"/>
    </source>
</evidence>
<dbReference type="Gene3D" id="1.25.40.10">
    <property type="entry name" value="Tetratricopeptide repeat domain"/>
    <property type="match status" value="3"/>
</dbReference>
<dbReference type="SMART" id="SM00671">
    <property type="entry name" value="SEL1"/>
    <property type="match status" value="6"/>
</dbReference>
<evidence type="ECO:0000313" key="6">
    <source>
        <dbReference type="Proteomes" id="UP000023152"/>
    </source>
</evidence>
<evidence type="ECO:0000313" key="5">
    <source>
        <dbReference type="EMBL" id="ETO33387.1"/>
    </source>
</evidence>
<dbReference type="SUPFAM" id="SSF48452">
    <property type="entry name" value="TPR-like"/>
    <property type="match status" value="1"/>
</dbReference>
<name>X6P6Z4_RETFI</name>
<dbReference type="InterPro" id="IPR011990">
    <property type="entry name" value="TPR-like_helical_dom_sf"/>
</dbReference>
<reference evidence="5 6" key="1">
    <citation type="journal article" date="2013" name="Curr. Biol.">
        <title>The Genome of the Foraminiferan Reticulomyxa filosa.</title>
        <authorList>
            <person name="Glockner G."/>
            <person name="Hulsmann N."/>
            <person name="Schleicher M."/>
            <person name="Noegel A.A."/>
            <person name="Eichinger L."/>
            <person name="Gallinger C."/>
            <person name="Pawlowski J."/>
            <person name="Sierra R."/>
            <person name="Euteneuer U."/>
            <person name="Pillet L."/>
            <person name="Moustafa A."/>
            <person name="Platzer M."/>
            <person name="Groth M."/>
            <person name="Szafranski K."/>
            <person name="Schliwa M."/>
        </authorList>
    </citation>
    <scope>NUCLEOTIDE SEQUENCE [LARGE SCALE GENOMIC DNA]</scope>
</reference>
<dbReference type="Gene3D" id="3.40.50.1460">
    <property type="match status" value="1"/>
</dbReference>
<keyword evidence="2 3" id="KW-0802">TPR repeat</keyword>
<dbReference type="Pfam" id="PF13374">
    <property type="entry name" value="TPR_10"/>
    <property type="match status" value="2"/>
</dbReference>
<feature type="repeat" description="TPR" evidence="3">
    <location>
        <begin position="551"/>
        <end position="584"/>
    </location>
</feature>
<protein>
    <submittedName>
        <fullName evidence="5">Uncharacterized protein</fullName>
    </submittedName>
</protein>
<feature type="repeat" description="TPR" evidence="3">
    <location>
        <begin position="635"/>
        <end position="668"/>
    </location>
</feature>
<proteinExistence type="predicted"/>
<feature type="repeat" description="TPR" evidence="3">
    <location>
        <begin position="719"/>
        <end position="752"/>
    </location>
</feature>
<comment type="caution">
    <text evidence="5">The sequence shown here is derived from an EMBL/GenBank/DDBJ whole genome shotgun (WGS) entry which is preliminary data.</text>
</comment>
<feature type="repeat" description="TPR" evidence="3">
    <location>
        <begin position="803"/>
        <end position="836"/>
    </location>
</feature>
<dbReference type="InterPro" id="IPR029030">
    <property type="entry name" value="Caspase-like_dom_sf"/>
</dbReference>
<sequence>MSYKTFVCLEEKTHEVALASLNLKNLEERTLELIKMNNNGSDKTVDSIPHFKIVDNNGQDIANDQQLKNAFETPHTHFFVHSIDKKLVDKKDNDNDEKKDAKDEKKEEKENEYYKIMNPLVLLTGAAKYENKEYLPEVKIDLLIALTYNPNKPETEILTLNGFDAFFNEHCLNLNKNNNINNNDALIFVWCGHGSTNNEEDIFITSDDKSKNFKSIQELFTHRTDVFLNKPKIFIKNAYRGNELSKSIERGEIQTQQWYNKEADTLIVFPTISDKQIYEGSYFTQFFCDSMTQNISSPKPLEDNLSNALQLLSTSVNARQTIESITTLNRHILLYNKTIESENKLWIKANKEAHEMVNEMINNKQQGIIVIAINIDQLAKSNNQLSQQNISFSMMINSNQYMKKKLIIGQYSICSFHSKNIIFDNITIDGCVYVVDCIIDTIGNCDITQQLIHTNDSVIRCHFNSPVFTCLWPIDTSKLMQLGIDSFDIQNLNKTIELQTLHDYHVDVAESYLWLGRAYDEKEEYDKSIEYYEKSLKIYLDKLGHDNTDVSTLYNNLGLVYYNKGEYDKSMEYHEKSLKIDLDKLGHDHHDVTDSYHNLGSVYRAKGEYDKAIEYYEKSLKIKLDKLGSNHIDIASLYNDFGLVYRAKGEYDKAIECHEKSLKIRLDKLESDQPNISISYNNLGLVYRMKGEYNKAIEYHEKSLQIKLDTLRNDHPSVATSYNNLGYIYYNKEEYDKAMEYHEKSLKIRLSKLGHDHPDISISYNNLGTIYGKKGEYDKAMEYHNKSLKIRLNKLGSDHLDVSFSYKNLALVYCGKQEYDKAMEFGKKALELRLKKLDSNHRDVGVSYDILGDIYCKKEDKMEAKKCFESALSIYTQKLGKDHQDTQKVISKLKNL</sequence>
<dbReference type="PROSITE" id="PS50005">
    <property type="entry name" value="TPR"/>
    <property type="match status" value="8"/>
</dbReference>
<dbReference type="SUPFAM" id="SSF81901">
    <property type="entry name" value="HCP-like"/>
    <property type="match status" value="1"/>
</dbReference>
<feature type="repeat" description="TPR" evidence="3">
    <location>
        <begin position="593"/>
        <end position="626"/>
    </location>
</feature>
<dbReference type="OrthoDB" id="539810at2759"/>
<dbReference type="PRINTS" id="PR00381">
    <property type="entry name" value="KINESINLIGHT"/>
</dbReference>
<feature type="repeat" description="TPR" evidence="3">
    <location>
        <begin position="509"/>
        <end position="542"/>
    </location>
</feature>
<feature type="repeat" description="TPR" evidence="3">
    <location>
        <begin position="761"/>
        <end position="794"/>
    </location>
</feature>
<dbReference type="Proteomes" id="UP000023152">
    <property type="component" value="Unassembled WGS sequence"/>
</dbReference>
<feature type="region of interest" description="Disordered" evidence="4">
    <location>
        <begin position="90"/>
        <end position="109"/>
    </location>
</feature>
<evidence type="ECO:0000256" key="2">
    <source>
        <dbReference type="ARBA" id="ARBA00022803"/>
    </source>
</evidence>
<organism evidence="5 6">
    <name type="scientific">Reticulomyxa filosa</name>
    <dbReference type="NCBI Taxonomy" id="46433"/>
    <lineage>
        <taxon>Eukaryota</taxon>
        <taxon>Sar</taxon>
        <taxon>Rhizaria</taxon>
        <taxon>Retaria</taxon>
        <taxon>Foraminifera</taxon>
        <taxon>Monothalamids</taxon>
        <taxon>Reticulomyxidae</taxon>
        <taxon>Reticulomyxa</taxon>
    </lineage>
</organism>
<keyword evidence="6" id="KW-1185">Reference proteome</keyword>
<dbReference type="SMART" id="SM00028">
    <property type="entry name" value="TPR"/>
    <property type="match status" value="9"/>
</dbReference>
<keyword evidence="1" id="KW-0677">Repeat</keyword>
<dbReference type="InterPro" id="IPR006597">
    <property type="entry name" value="Sel1-like"/>
</dbReference>
<feature type="repeat" description="TPR" evidence="3">
    <location>
        <begin position="677"/>
        <end position="710"/>
    </location>
</feature>
<dbReference type="Pfam" id="PF13424">
    <property type="entry name" value="TPR_12"/>
    <property type="match status" value="3"/>
</dbReference>
<dbReference type="EMBL" id="ASPP01003432">
    <property type="protein sequence ID" value="ETO33387.1"/>
    <property type="molecule type" value="Genomic_DNA"/>
</dbReference>
<dbReference type="PANTHER" id="PTHR45641:SF1">
    <property type="entry name" value="AAA+ ATPASE DOMAIN-CONTAINING PROTEIN"/>
    <property type="match status" value="1"/>
</dbReference>
<evidence type="ECO:0000256" key="4">
    <source>
        <dbReference type="SAM" id="MobiDB-lite"/>
    </source>
</evidence>
<gene>
    <name evidence="5" type="ORF">RFI_03719</name>
</gene>
<dbReference type="SUPFAM" id="SSF52129">
    <property type="entry name" value="Caspase-like"/>
    <property type="match status" value="1"/>
</dbReference>